<sequence>MNLSGDSTWVISTNDIGDFALYTRDALGISTPTADSIPRLTPPVPRLTGALIPPELVQDWDRWWRDCTETGFGRDPVGLPEGLRQAYTRWSGLRPAEAGRSSARTFSSLLHEVVTELELELGHRPAFKLEVIQIPVEGLFWRRLTRDRVLVSEELMGSRNIIAPLESVLRDLAQ</sequence>
<dbReference type="Proteomes" id="UP000033393">
    <property type="component" value="Unassembled WGS sequence"/>
</dbReference>
<reference evidence="1 2" key="1">
    <citation type="submission" date="2015-02" db="EMBL/GenBank/DDBJ databases">
        <authorList>
            <person name="Ju K.-S."/>
            <person name="Doroghazi J.R."/>
            <person name="Metcalf W."/>
        </authorList>
    </citation>
    <scope>NUCLEOTIDE SEQUENCE [LARGE SCALE GENOMIC DNA]</scope>
    <source>
        <strain evidence="1 2">NRRL B-16140</strain>
    </source>
</reference>
<proteinExistence type="predicted"/>
<dbReference type="PATRIC" id="fig|68170.10.peg.8212"/>
<dbReference type="EMBL" id="JYJG01000275">
    <property type="protein sequence ID" value="KJK43804.1"/>
    <property type="molecule type" value="Genomic_DNA"/>
</dbReference>
<evidence type="ECO:0000313" key="1">
    <source>
        <dbReference type="EMBL" id="KJK43804.1"/>
    </source>
</evidence>
<accession>A0A0F0GJU3</accession>
<dbReference type="AlphaFoldDB" id="A0A0F0GJU3"/>
<organism evidence="1 2">
    <name type="scientific">Lentzea aerocolonigenes</name>
    <name type="common">Lechevalieria aerocolonigenes</name>
    <name type="synonym">Saccharothrix aerocolonigenes</name>
    <dbReference type="NCBI Taxonomy" id="68170"/>
    <lineage>
        <taxon>Bacteria</taxon>
        <taxon>Bacillati</taxon>
        <taxon>Actinomycetota</taxon>
        <taxon>Actinomycetes</taxon>
        <taxon>Pseudonocardiales</taxon>
        <taxon>Pseudonocardiaceae</taxon>
        <taxon>Lentzea</taxon>
    </lineage>
</organism>
<gene>
    <name evidence="1" type="ORF">UK23_31770</name>
</gene>
<protein>
    <submittedName>
        <fullName evidence="1">Uncharacterized protein</fullName>
    </submittedName>
</protein>
<comment type="caution">
    <text evidence="1">The sequence shown here is derived from an EMBL/GenBank/DDBJ whole genome shotgun (WGS) entry which is preliminary data.</text>
</comment>
<name>A0A0F0GJU3_LENAE</name>
<dbReference type="RefSeq" id="WP_045315392.1">
    <property type="nucleotide sequence ID" value="NZ_JYJG01000275.1"/>
</dbReference>
<dbReference type="OrthoDB" id="3693646at2"/>
<evidence type="ECO:0000313" key="2">
    <source>
        <dbReference type="Proteomes" id="UP000033393"/>
    </source>
</evidence>
<keyword evidence="2" id="KW-1185">Reference proteome</keyword>